<keyword evidence="2 6" id="KW-0812">Transmembrane</keyword>
<proteinExistence type="predicted"/>
<dbReference type="Pfam" id="PF05462">
    <property type="entry name" value="Dicty_CAR"/>
    <property type="match status" value="1"/>
</dbReference>
<name>A0A077X4H3_9FUNG</name>
<feature type="domain" description="G-protein coupled receptors family 2 profile 2" evidence="7">
    <location>
        <begin position="30"/>
        <end position="213"/>
    </location>
</feature>
<organism evidence="8">
    <name type="scientific">Lichtheimia ramosa</name>
    <dbReference type="NCBI Taxonomy" id="688394"/>
    <lineage>
        <taxon>Eukaryota</taxon>
        <taxon>Fungi</taxon>
        <taxon>Fungi incertae sedis</taxon>
        <taxon>Mucoromycota</taxon>
        <taxon>Mucoromycotina</taxon>
        <taxon>Mucoromycetes</taxon>
        <taxon>Mucorales</taxon>
        <taxon>Lichtheimiaceae</taxon>
        <taxon>Lichtheimia</taxon>
    </lineage>
</organism>
<feature type="transmembrane region" description="Helical" evidence="6">
    <location>
        <begin position="103"/>
        <end position="128"/>
    </location>
</feature>
<dbReference type="GO" id="GO:0007166">
    <property type="term" value="P:cell surface receptor signaling pathway"/>
    <property type="evidence" value="ECO:0007669"/>
    <property type="project" value="InterPro"/>
</dbReference>
<gene>
    <name evidence="8" type="ORF">LRAMOSA06568</name>
</gene>
<comment type="subcellular location">
    <subcellularLocation>
        <location evidence="1">Membrane</location>
        <topology evidence="1">Multi-pass membrane protein</topology>
    </subcellularLocation>
</comment>
<dbReference type="Gene3D" id="1.20.1070.10">
    <property type="entry name" value="Rhodopsin 7-helix transmembrane proteins"/>
    <property type="match status" value="1"/>
</dbReference>
<feature type="transmembrane region" description="Helical" evidence="6">
    <location>
        <begin position="189"/>
        <end position="209"/>
    </location>
</feature>
<dbReference type="PANTHER" id="PTHR23112:SF0">
    <property type="entry name" value="TRANSMEMBRANE PROTEIN 116"/>
    <property type="match status" value="1"/>
</dbReference>
<feature type="region of interest" description="Disordered" evidence="5">
    <location>
        <begin position="653"/>
        <end position="676"/>
    </location>
</feature>
<keyword evidence="3 6" id="KW-1133">Transmembrane helix</keyword>
<feature type="compositionally biased region" description="Low complexity" evidence="5">
    <location>
        <begin position="610"/>
        <end position="632"/>
    </location>
</feature>
<accession>A0A077X4H3</accession>
<feature type="transmembrane region" description="Helical" evidence="6">
    <location>
        <begin position="236"/>
        <end position="259"/>
    </location>
</feature>
<dbReference type="GO" id="GO:0004930">
    <property type="term" value="F:G protein-coupled receptor activity"/>
    <property type="evidence" value="ECO:0007669"/>
    <property type="project" value="TreeGrafter"/>
</dbReference>
<feature type="compositionally biased region" description="Polar residues" evidence="5">
    <location>
        <begin position="600"/>
        <end position="609"/>
    </location>
</feature>
<dbReference type="EMBL" id="LK023386">
    <property type="protein sequence ID" value="CDS14399.1"/>
    <property type="molecule type" value="Genomic_DNA"/>
</dbReference>
<feature type="region of interest" description="Disordered" evidence="5">
    <location>
        <begin position="395"/>
        <end position="423"/>
    </location>
</feature>
<sequence length="676" mass="76207">MVLFLVDYVTPDDDTVRNLSFQEGWQIYSLRLLNLISNSMSIVSAITVLVILLAMRLYDRRLVDRVSLRLTAAISMTDLVSAISLVVYTLVDNDAPTCSTVAFLIIWLTNQYIFLSTAIAFNIQWLYLQDRYYNPAFEKWYYIVSFLLAIITALVPLGSNILGYDAAQGVCWYTPSQTSTVQLWEYGTYIVPQLVCLLYSSVVVLIVIIKLKRDASFQFHEEDSSDDIVSRIVRRILLYPMTPLLTQLGFIVSEIYMFHNKQVSYPLNVWGVSTKGLPGFFNLVGLLVDPAFTSAIQQLKRDLIKRYQHDPHMHNSYSIHSTTSERTWEVYAGNGVLDLNLPHTITSASLAPLAQQKTQQRTSNKYIGWIVNHFWPVRKHHNQSSSSNLPHTSIQIEKTSPQPPPPAATKGDDMNPNASYSSSLPTLLHSPTAYLIGASESDTMVDDRDILKDIVLEQPLRSRSSNHPSSSILSAPIFLEDQLDEAVPWRVLEATAGDDDIMRTSITSQHHPTCVTTTNAATMSHSLSLPSDHEVDSWLELNDDPPSPSSRMSQWFTRRGDSFEIVRERVARSSKSIRRWCRQQQQLQQSNTTTLEEQGEYSSASCEVLSSSNDNPSRLSSSSSTDQQQQQQRGGGSLDLRWSRTLSGSFFDPTALQAVPEETADIARSREKRRDS</sequence>
<dbReference type="GO" id="GO:0007189">
    <property type="term" value="P:adenylate cyclase-activating G protein-coupled receptor signaling pathway"/>
    <property type="evidence" value="ECO:0007669"/>
    <property type="project" value="TreeGrafter"/>
</dbReference>
<keyword evidence="4 6" id="KW-0472">Membrane</keyword>
<evidence type="ECO:0000256" key="2">
    <source>
        <dbReference type="ARBA" id="ARBA00022692"/>
    </source>
</evidence>
<dbReference type="PROSITE" id="PS50261">
    <property type="entry name" value="G_PROTEIN_RECEP_F2_4"/>
    <property type="match status" value="1"/>
</dbReference>
<feature type="compositionally biased region" description="Low complexity" evidence="5">
    <location>
        <begin position="583"/>
        <end position="596"/>
    </location>
</feature>
<feature type="transmembrane region" description="Helical" evidence="6">
    <location>
        <begin position="70"/>
        <end position="91"/>
    </location>
</feature>
<dbReference type="OrthoDB" id="2282627at2759"/>
<evidence type="ECO:0000256" key="3">
    <source>
        <dbReference type="ARBA" id="ARBA00022989"/>
    </source>
</evidence>
<feature type="compositionally biased region" description="Basic and acidic residues" evidence="5">
    <location>
        <begin position="665"/>
        <end position="676"/>
    </location>
</feature>
<evidence type="ECO:0000256" key="4">
    <source>
        <dbReference type="ARBA" id="ARBA00023136"/>
    </source>
</evidence>
<dbReference type="GO" id="GO:0005886">
    <property type="term" value="C:plasma membrane"/>
    <property type="evidence" value="ECO:0007669"/>
    <property type="project" value="TreeGrafter"/>
</dbReference>
<evidence type="ECO:0000259" key="7">
    <source>
        <dbReference type="PROSITE" id="PS50261"/>
    </source>
</evidence>
<dbReference type="PANTHER" id="PTHR23112">
    <property type="entry name" value="G PROTEIN-COUPLED RECEPTOR 157-RELATED"/>
    <property type="match status" value="1"/>
</dbReference>
<dbReference type="AlphaFoldDB" id="A0A077X4H3"/>
<feature type="transmembrane region" description="Helical" evidence="6">
    <location>
        <begin position="35"/>
        <end position="58"/>
    </location>
</feature>
<evidence type="ECO:0000256" key="5">
    <source>
        <dbReference type="SAM" id="MobiDB-lite"/>
    </source>
</evidence>
<dbReference type="InterPro" id="IPR017981">
    <property type="entry name" value="GPCR_2-like_7TM"/>
</dbReference>
<evidence type="ECO:0000313" key="8">
    <source>
        <dbReference type="EMBL" id="CDS14399.1"/>
    </source>
</evidence>
<evidence type="ECO:0000256" key="1">
    <source>
        <dbReference type="ARBA" id="ARBA00004141"/>
    </source>
</evidence>
<reference evidence="8" key="1">
    <citation type="journal article" date="2014" name="Genome Announc.">
        <title>De novo whole-genome sequence and genome annotation of Lichtheimia ramosa.</title>
        <authorList>
            <person name="Linde J."/>
            <person name="Schwartze V."/>
            <person name="Binder U."/>
            <person name="Lass-Florl C."/>
            <person name="Voigt K."/>
            <person name="Horn F."/>
        </authorList>
    </citation>
    <scope>NUCLEOTIDE SEQUENCE</scope>
    <source>
        <strain evidence="8">JMRC FSU:6197</strain>
    </source>
</reference>
<evidence type="ECO:0000256" key="6">
    <source>
        <dbReference type="SAM" id="Phobius"/>
    </source>
</evidence>
<feature type="transmembrane region" description="Helical" evidence="6">
    <location>
        <begin position="140"/>
        <end position="158"/>
    </location>
</feature>
<protein>
    <recommendedName>
        <fullName evidence="7">G-protein coupled receptors family 2 profile 2 domain-containing protein</fullName>
    </recommendedName>
</protein>
<feature type="region of interest" description="Disordered" evidence="5">
    <location>
        <begin position="581"/>
        <end position="641"/>
    </location>
</feature>